<evidence type="ECO:0000259" key="5">
    <source>
        <dbReference type="PROSITE" id="PS51469"/>
    </source>
</evidence>
<dbReference type="PANTHER" id="PTHR12911">
    <property type="entry name" value="SAD1/UNC-84-LIKE PROTEIN-RELATED"/>
    <property type="match status" value="1"/>
</dbReference>
<dbReference type="InParanoid" id="A0A6J2RS89"/>
<dbReference type="PANTHER" id="PTHR12911:SF22">
    <property type="entry name" value="SUN DOMAIN-CONTAINING PROTEIN 2"/>
    <property type="match status" value="1"/>
</dbReference>
<evidence type="ECO:0000256" key="4">
    <source>
        <dbReference type="ARBA" id="ARBA00023136"/>
    </source>
</evidence>
<evidence type="ECO:0000256" key="3">
    <source>
        <dbReference type="ARBA" id="ARBA00022989"/>
    </source>
</evidence>
<keyword evidence="6" id="KW-1185">Reference proteome</keyword>
<keyword evidence="3" id="KW-1133">Transmembrane helix</keyword>
<dbReference type="InterPro" id="IPR045119">
    <property type="entry name" value="SUN1-5"/>
</dbReference>
<evidence type="ECO:0000313" key="7">
    <source>
        <dbReference type="RefSeq" id="XP_029313151.1"/>
    </source>
</evidence>
<dbReference type="InterPro" id="IPR012919">
    <property type="entry name" value="SUN_dom"/>
</dbReference>
<dbReference type="GO" id="GO:0034993">
    <property type="term" value="C:meiotic nuclear membrane microtubule tethering complex"/>
    <property type="evidence" value="ECO:0007669"/>
    <property type="project" value="TreeGrafter"/>
</dbReference>
<reference evidence="7" key="1">
    <citation type="submission" date="2025-08" db="UniProtKB">
        <authorList>
            <consortium name="RefSeq"/>
        </authorList>
    </citation>
    <scope>IDENTIFICATION</scope>
</reference>
<evidence type="ECO:0000313" key="6">
    <source>
        <dbReference type="Proteomes" id="UP000504630"/>
    </source>
</evidence>
<evidence type="ECO:0000256" key="1">
    <source>
        <dbReference type="ARBA" id="ARBA00004540"/>
    </source>
</evidence>
<dbReference type="RefSeq" id="XP_029313151.1">
    <property type="nucleotide sequence ID" value="XM_029457291.1"/>
</dbReference>
<dbReference type="PROSITE" id="PS51469">
    <property type="entry name" value="SUN"/>
    <property type="match status" value="1"/>
</dbReference>
<comment type="subcellular location">
    <subcellularLocation>
        <location evidence="1">Nucleus inner membrane</location>
    </subcellularLocation>
</comment>
<keyword evidence="2" id="KW-0812">Transmembrane</keyword>
<name>A0A6J2RS89_COTGO</name>
<dbReference type="Proteomes" id="UP000504630">
    <property type="component" value="Chromosome 20"/>
</dbReference>
<evidence type="ECO:0000256" key="2">
    <source>
        <dbReference type="ARBA" id="ARBA00022692"/>
    </source>
</evidence>
<dbReference type="GO" id="GO:0005637">
    <property type="term" value="C:nuclear inner membrane"/>
    <property type="evidence" value="ECO:0007669"/>
    <property type="project" value="UniProtKB-SubCell"/>
</dbReference>
<dbReference type="GeneID" id="115025248"/>
<protein>
    <submittedName>
        <fullName evidence="7">SUN domain-containing protein 2-like isoform X1</fullName>
    </submittedName>
</protein>
<keyword evidence="4" id="KW-0472">Membrane</keyword>
<dbReference type="GO" id="GO:0043495">
    <property type="term" value="F:protein-membrane adaptor activity"/>
    <property type="evidence" value="ECO:0007669"/>
    <property type="project" value="TreeGrafter"/>
</dbReference>
<feature type="domain" description="SUN" evidence="5">
    <location>
        <begin position="140"/>
        <end position="302"/>
    </location>
</feature>
<gene>
    <name evidence="7" type="primary">LOC115025248</name>
</gene>
<proteinExistence type="predicted"/>
<dbReference type="AlphaFoldDB" id="A0A6J2RS89"/>
<organism evidence="6 7">
    <name type="scientific">Cottoperca gobio</name>
    <name type="common">Frogmouth</name>
    <name type="synonym">Aphritis gobio</name>
    <dbReference type="NCBI Taxonomy" id="56716"/>
    <lineage>
        <taxon>Eukaryota</taxon>
        <taxon>Metazoa</taxon>
        <taxon>Chordata</taxon>
        <taxon>Craniata</taxon>
        <taxon>Vertebrata</taxon>
        <taxon>Euteleostomi</taxon>
        <taxon>Actinopterygii</taxon>
        <taxon>Neopterygii</taxon>
        <taxon>Teleostei</taxon>
        <taxon>Neoteleostei</taxon>
        <taxon>Acanthomorphata</taxon>
        <taxon>Eupercaria</taxon>
        <taxon>Perciformes</taxon>
        <taxon>Notothenioidei</taxon>
        <taxon>Bovichtidae</taxon>
        <taxon>Cottoperca</taxon>
    </lineage>
</organism>
<accession>A0A6J2RS89</accession>
<dbReference type="Gene3D" id="2.60.120.260">
    <property type="entry name" value="Galactose-binding domain-like"/>
    <property type="match status" value="1"/>
</dbReference>
<dbReference type="Pfam" id="PF07738">
    <property type="entry name" value="Sad1_UNC"/>
    <property type="match status" value="1"/>
</dbReference>
<sequence length="302" mass="35322">MMISFYHFPVMLRRSLRLQEAGYYTEQGTPTVCYKEVICRVFQRRKGCVDSIDHHESIDNPQHTSNFQKWTTRYSRYSATRPIKFIKWLFPLLWSAYQLIHFAMLCMQLNEVQQELQIYKQQMIIFAPDTIPNFASESQGARVLHHLSSDTYWPQKDIGIVWDKIFYWWYSPKAQRRVIQGHSPLQPGNCWTFSGEQGHLFISLSHRVSITKVTLGHIAKSQSIHGHIASAPREFSVYGLRTEDEEGTFLGKLVYDQDGAAFQTFDLPNPEQGAFRHVMLRINNNWGNVDYTCLYSFRVHGN</sequence>
<dbReference type="KEGG" id="cgob:115025248"/>
<dbReference type="OrthoDB" id="342281at2759"/>